<sequence length="54" mass="5685">MLSLPGMAKEQCDILLIIPCVGIPTVLHLYAGLLIAFTGTVLSGFQKELELVGG</sequence>
<evidence type="ECO:0000313" key="2">
    <source>
        <dbReference type="EMBL" id="KAK7483082.1"/>
    </source>
</evidence>
<keyword evidence="1" id="KW-1133">Transmembrane helix</keyword>
<keyword evidence="1" id="KW-0472">Membrane</keyword>
<keyword evidence="1" id="KW-0812">Transmembrane</keyword>
<gene>
    <name evidence="2" type="ORF">BaRGS_00025650</name>
</gene>
<feature type="non-terminal residue" evidence="2">
    <location>
        <position position="54"/>
    </location>
</feature>
<reference evidence="2 3" key="1">
    <citation type="journal article" date="2023" name="Sci. Data">
        <title>Genome assembly of the Korean intertidal mud-creeper Batillaria attramentaria.</title>
        <authorList>
            <person name="Patra A.K."/>
            <person name="Ho P.T."/>
            <person name="Jun S."/>
            <person name="Lee S.J."/>
            <person name="Kim Y."/>
            <person name="Won Y.J."/>
        </authorList>
    </citation>
    <scope>NUCLEOTIDE SEQUENCE [LARGE SCALE GENOMIC DNA]</scope>
    <source>
        <strain evidence="2">Wonlab-2016</strain>
    </source>
</reference>
<comment type="caution">
    <text evidence="2">The sequence shown here is derived from an EMBL/GenBank/DDBJ whole genome shotgun (WGS) entry which is preliminary data.</text>
</comment>
<evidence type="ECO:0000313" key="3">
    <source>
        <dbReference type="Proteomes" id="UP001519460"/>
    </source>
</evidence>
<evidence type="ECO:0000256" key="1">
    <source>
        <dbReference type="SAM" id="Phobius"/>
    </source>
</evidence>
<protein>
    <submittedName>
        <fullName evidence="2">Uncharacterized protein</fullName>
    </submittedName>
</protein>
<proteinExistence type="predicted"/>
<accession>A0ABD0K6N5</accession>
<organism evidence="2 3">
    <name type="scientific">Batillaria attramentaria</name>
    <dbReference type="NCBI Taxonomy" id="370345"/>
    <lineage>
        <taxon>Eukaryota</taxon>
        <taxon>Metazoa</taxon>
        <taxon>Spiralia</taxon>
        <taxon>Lophotrochozoa</taxon>
        <taxon>Mollusca</taxon>
        <taxon>Gastropoda</taxon>
        <taxon>Caenogastropoda</taxon>
        <taxon>Sorbeoconcha</taxon>
        <taxon>Cerithioidea</taxon>
        <taxon>Batillariidae</taxon>
        <taxon>Batillaria</taxon>
    </lineage>
</organism>
<feature type="transmembrane region" description="Helical" evidence="1">
    <location>
        <begin position="12"/>
        <end position="37"/>
    </location>
</feature>
<dbReference type="Proteomes" id="UP001519460">
    <property type="component" value="Unassembled WGS sequence"/>
</dbReference>
<keyword evidence="3" id="KW-1185">Reference proteome</keyword>
<dbReference type="EMBL" id="JACVVK020000233">
    <property type="protein sequence ID" value="KAK7483082.1"/>
    <property type="molecule type" value="Genomic_DNA"/>
</dbReference>
<dbReference type="AlphaFoldDB" id="A0ABD0K6N5"/>
<name>A0ABD0K6N5_9CAEN</name>